<dbReference type="EMBL" id="CP022098">
    <property type="protein sequence ID" value="ATB39959.1"/>
    <property type="molecule type" value="Genomic_DNA"/>
</dbReference>
<dbReference type="KEGG" id="cfus:CYFUS_005407"/>
<dbReference type="PANTHER" id="PTHR42879">
    <property type="entry name" value="3-OXOACYL-(ACYL-CARRIER-PROTEIN) REDUCTASE"/>
    <property type="match status" value="1"/>
</dbReference>
<dbReference type="Gene3D" id="3.40.50.720">
    <property type="entry name" value="NAD(P)-binding Rossmann-like Domain"/>
    <property type="match status" value="1"/>
</dbReference>
<sequence>MNMELQGKRALVTGSTSGLGEAIAKQLAAEGVTVIVHGRDATRARQVVEAIGAAGGRAEMALGDLSTDAGADAVRAAVEGDIDILVNNAGGYEHVGWLKATPEQWADVWQQNVISGVRMIRHFVPGMRARGWGRVITIGGGLATQPAPTQPHYNATLAARHNLAVSLSRELAGSGVTSNAVAPGAIRVPAIEGFMRHVAEAHGWGTQWDEIERAAVREFIPNDVGRLGRPEEVADAVVFLASPRAAYVTGAVLRVDGGTIRSV</sequence>
<proteinExistence type="inferred from homology"/>
<protein>
    <submittedName>
        <fullName evidence="2">Short-chain dehydrogenase</fullName>
    </submittedName>
</protein>
<dbReference type="InterPro" id="IPR002347">
    <property type="entry name" value="SDR_fam"/>
</dbReference>
<dbReference type="PRINTS" id="PR00080">
    <property type="entry name" value="SDRFAMILY"/>
</dbReference>
<evidence type="ECO:0000313" key="2">
    <source>
        <dbReference type="EMBL" id="ATB39959.1"/>
    </source>
</evidence>
<dbReference type="AlphaFoldDB" id="A0A250J7R4"/>
<dbReference type="FunFam" id="3.40.50.720:FF:000084">
    <property type="entry name" value="Short-chain dehydrogenase reductase"/>
    <property type="match status" value="1"/>
</dbReference>
<dbReference type="InterPro" id="IPR050259">
    <property type="entry name" value="SDR"/>
</dbReference>
<name>A0A250J7R4_9BACT</name>
<dbReference type="Pfam" id="PF13561">
    <property type="entry name" value="adh_short_C2"/>
    <property type="match status" value="1"/>
</dbReference>
<evidence type="ECO:0000313" key="3">
    <source>
        <dbReference type="Proteomes" id="UP000217257"/>
    </source>
</evidence>
<reference evidence="2 3" key="1">
    <citation type="submission" date="2017-06" db="EMBL/GenBank/DDBJ databases">
        <title>Sequencing and comparative analysis of myxobacterial genomes.</title>
        <authorList>
            <person name="Rupp O."/>
            <person name="Goesmann A."/>
            <person name="Sogaard-Andersen L."/>
        </authorList>
    </citation>
    <scope>NUCLEOTIDE SEQUENCE [LARGE SCALE GENOMIC DNA]</scope>
    <source>
        <strain evidence="2 3">DSM 52655</strain>
    </source>
</reference>
<evidence type="ECO:0000256" key="1">
    <source>
        <dbReference type="ARBA" id="ARBA00006484"/>
    </source>
</evidence>
<dbReference type="RefSeq" id="WP_095987916.1">
    <property type="nucleotide sequence ID" value="NZ_CP022098.1"/>
</dbReference>
<accession>A0A250J7R4</accession>
<organism evidence="2 3">
    <name type="scientific">Cystobacter fuscus</name>
    <dbReference type="NCBI Taxonomy" id="43"/>
    <lineage>
        <taxon>Bacteria</taxon>
        <taxon>Pseudomonadati</taxon>
        <taxon>Myxococcota</taxon>
        <taxon>Myxococcia</taxon>
        <taxon>Myxococcales</taxon>
        <taxon>Cystobacterineae</taxon>
        <taxon>Archangiaceae</taxon>
        <taxon>Cystobacter</taxon>
    </lineage>
</organism>
<gene>
    <name evidence="2" type="ORF">CYFUS_005407</name>
</gene>
<dbReference type="PRINTS" id="PR00081">
    <property type="entry name" value="GDHRDH"/>
</dbReference>
<dbReference type="InterPro" id="IPR036291">
    <property type="entry name" value="NAD(P)-bd_dom_sf"/>
</dbReference>
<dbReference type="Proteomes" id="UP000217257">
    <property type="component" value="Chromosome"/>
</dbReference>
<dbReference type="SUPFAM" id="SSF51735">
    <property type="entry name" value="NAD(P)-binding Rossmann-fold domains"/>
    <property type="match status" value="1"/>
</dbReference>
<comment type="similarity">
    <text evidence="1">Belongs to the short-chain dehydrogenases/reductases (SDR) family.</text>
</comment>